<dbReference type="InterPro" id="IPR052893">
    <property type="entry name" value="TCS_response_regulator"/>
</dbReference>
<organism evidence="3 4">
    <name type="scientific">Flaviaesturariibacter flavus</name>
    <dbReference type="NCBI Taxonomy" id="2502780"/>
    <lineage>
        <taxon>Bacteria</taxon>
        <taxon>Pseudomonadati</taxon>
        <taxon>Bacteroidota</taxon>
        <taxon>Chitinophagia</taxon>
        <taxon>Chitinophagales</taxon>
        <taxon>Chitinophagaceae</taxon>
        <taxon>Flaviaestuariibacter</taxon>
    </lineage>
</organism>
<dbReference type="GO" id="GO:0000160">
    <property type="term" value="P:phosphorelay signal transduction system"/>
    <property type="evidence" value="ECO:0007669"/>
    <property type="project" value="InterPro"/>
</dbReference>
<dbReference type="AlphaFoldDB" id="A0A4R1BAJ1"/>
<dbReference type="EMBL" id="SJZI01000042">
    <property type="protein sequence ID" value="TCJ13963.1"/>
    <property type="molecule type" value="Genomic_DNA"/>
</dbReference>
<evidence type="ECO:0000259" key="2">
    <source>
        <dbReference type="PROSITE" id="PS50110"/>
    </source>
</evidence>
<dbReference type="InterPro" id="IPR011006">
    <property type="entry name" value="CheY-like_superfamily"/>
</dbReference>
<evidence type="ECO:0000313" key="3">
    <source>
        <dbReference type="EMBL" id="TCJ13963.1"/>
    </source>
</evidence>
<dbReference type="Pfam" id="PF00072">
    <property type="entry name" value="Response_reg"/>
    <property type="match status" value="1"/>
</dbReference>
<dbReference type="SMART" id="SM00448">
    <property type="entry name" value="REC"/>
    <property type="match status" value="1"/>
</dbReference>
<dbReference type="OrthoDB" id="677895at2"/>
<name>A0A4R1BAJ1_9BACT</name>
<accession>A0A4R1BAJ1</accession>
<dbReference type="RefSeq" id="WP_131448616.1">
    <property type="nucleotide sequence ID" value="NZ_SJZI01000042.1"/>
</dbReference>
<dbReference type="Proteomes" id="UP000295334">
    <property type="component" value="Unassembled WGS sequence"/>
</dbReference>
<protein>
    <submittedName>
        <fullName evidence="3">Response regulator</fullName>
    </submittedName>
</protein>
<gene>
    <name evidence="3" type="ORF">EPD60_08080</name>
</gene>
<sequence>MQSTFHIFHADDDPEDRWLFEDVLKQCDPGVRLTQFEDGDYLLRHLQSGAPEFGTTPIVVCDMQMPLAGGAMVLRSIRNIKGWEKTPVIIFTTSSFYEDVRFCLQEGALAFFTKPNTVMECVNVARKMLDCCAACRPIGA</sequence>
<evidence type="ECO:0000256" key="1">
    <source>
        <dbReference type="PROSITE-ProRule" id="PRU00169"/>
    </source>
</evidence>
<dbReference type="Gene3D" id="3.40.50.2300">
    <property type="match status" value="1"/>
</dbReference>
<dbReference type="SUPFAM" id="SSF52172">
    <property type="entry name" value="CheY-like"/>
    <property type="match status" value="1"/>
</dbReference>
<feature type="domain" description="Response regulatory" evidence="2">
    <location>
        <begin position="6"/>
        <end position="129"/>
    </location>
</feature>
<feature type="modified residue" description="4-aspartylphosphate" evidence="1">
    <location>
        <position position="62"/>
    </location>
</feature>
<comment type="caution">
    <text evidence="3">The sequence shown here is derived from an EMBL/GenBank/DDBJ whole genome shotgun (WGS) entry which is preliminary data.</text>
</comment>
<dbReference type="PANTHER" id="PTHR44520">
    <property type="entry name" value="RESPONSE REGULATOR RCP1-RELATED"/>
    <property type="match status" value="1"/>
</dbReference>
<reference evidence="3 4" key="1">
    <citation type="submission" date="2019-03" db="EMBL/GenBank/DDBJ databases">
        <authorList>
            <person name="Kim M.K.M."/>
        </authorList>
    </citation>
    <scope>NUCLEOTIDE SEQUENCE [LARGE SCALE GENOMIC DNA]</scope>
    <source>
        <strain evidence="3 4">17J68-12</strain>
    </source>
</reference>
<keyword evidence="4" id="KW-1185">Reference proteome</keyword>
<keyword evidence="1" id="KW-0597">Phosphoprotein</keyword>
<dbReference type="PROSITE" id="PS50110">
    <property type="entry name" value="RESPONSE_REGULATORY"/>
    <property type="match status" value="1"/>
</dbReference>
<proteinExistence type="predicted"/>
<evidence type="ECO:0000313" key="4">
    <source>
        <dbReference type="Proteomes" id="UP000295334"/>
    </source>
</evidence>
<dbReference type="InterPro" id="IPR001789">
    <property type="entry name" value="Sig_transdc_resp-reg_receiver"/>
</dbReference>